<proteinExistence type="predicted"/>
<name>A0A0G0Z7Z8_UNCC2</name>
<dbReference type="AlphaFoldDB" id="A0A0G0Z7Z8"/>
<evidence type="ECO:0000313" key="1">
    <source>
        <dbReference type="EMBL" id="KKS09138.1"/>
    </source>
</evidence>
<dbReference type="Proteomes" id="UP000033869">
    <property type="component" value="Unassembled WGS sequence"/>
</dbReference>
<sequence>MRIRKPSIEERVEEFTERTRDGWERFFKFLTRITTEKEEEAKKETEDRRLNMAVGRPVARVILDKRDNVILNKGDIITYSSIKKAKEAGVLNNILDSVERNFG</sequence>
<dbReference type="EMBL" id="LCBL01000003">
    <property type="protein sequence ID" value="KKS09138.1"/>
    <property type="molecule type" value="Genomic_DNA"/>
</dbReference>
<evidence type="ECO:0000313" key="2">
    <source>
        <dbReference type="Proteomes" id="UP000033869"/>
    </source>
</evidence>
<protein>
    <submittedName>
        <fullName evidence="1">PRC-barrel domain protein</fullName>
    </submittedName>
</protein>
<reference evidence="1 2" key="1">
    <citation type="journal article" date="2015" name="Nature">
        <title>rRNA introns, odd ribosomes, and small enigmatic genomes across a large radiation of phyla.</title>
        <authorList>
            <person name="Brown C.T."/>
            <person name="Hug L.A."/>
            <person name="Thomas B.C."/>
            <person name="Sharon I."/>
            <person name="Castelle C.J."/>
            <person name="Singh A."/>
            <person name="Wilkins M.J."/>
            <person name="Williams K.H."/>
            <person name="Banfield J.F."/>
        </authorList>
    </citation>
    <scope>NUCLEOTIDE SEQUENCE [LARGE SCALE GENOMIC DNA]</scope>
</reference>
<comment type="caution">
    <text evidence="1">The sequence shown here is derived from an EMBL/GenBank/DDBJ whole genome shotgun (WGS) entry which is preliminary data.</text>
</comment>
<gene>
    <name evidence="1" type="ORF">UU65_C0003G0193</name>
</gene>
<accession>A0A0G0Z7Z8</accession>
<organism evidence="1 2">
    <name type="scientific">candidate division CPR2 bacterium GW2011_GWC1_41_48</name>
    <dbReference type="NCBI Taxonomy" id="1618344"/>
    <lineage>
        <taxon>Bacteria</taxon>
        <taxon>Bacteria division CPR2</taxon>
    </lineage>
</organism>